<dbReference type="Gene3D" id="3.40.50.300">
    <property type="entry name" value="P-loop containing nucleotide triphosphate hydrolases"/>
    <property type="match status" value="1"/>
</dbReference>
<reference evidence="4" key="1">
    <citation type="submission" date="2020-12" db="EMBL/GenBank/DDBJ databases">
        <title>Taurinivorans muris gen. nov., sp. nov., fundamental and realized metabolic niche of a ubiquitous sulfidogenic bacterium in the murine intestine.</title>
        <authorList>
            <person name="Ye H."/>
            <person name="Hanson B.T."/>
            <person name="Loy A."/>
        </authorList>
    </citation>
    <scope>NUCLEOTIDE SEQUENCE</scope>
    <source>
        <strain evidence="4">LT0009</strain>
    </source>
</reference>
<dbReference type="InterPro" id="IPR027417">
    <property type="entry name" value="P-loop_NTPase"/>
</dbReference>
<dbReference type="SMART" id="SM00382">
    <property type="entry name" value="AAA"/>
    <property type="match status" value="1"/>
</dbReference>
<dbReference type="Gene3D" id="1.10.10.60">
    <property type="entry name" value="Homeodomain-like"/>
    <property type="match status" value="1"/>
</dbReference>
<dbReference type="PROSITE" id="PS00676">
    <property type="entry name" value="SIGMA54_INTERACT_2"/>
    <property type="match status" value="1"/>
</dbReference>
<evidence type="ECO:0000313" key="4">
    <source>
        <dbReference type="EMBL" id="UWX05135.1"/>
    </source>
</evidence>
<gene>
    <name evidence="4" type="ORF">JBF11_06575</name>
</gene>
<dbReference type="PROSITE" id="PS50045">
    <property type="entry name" value="SIGMA54_INTERACT_4"/>
    <property type="match status" value="1"/>
</dbReference>
<dbReference type="CDD" id="cd00009">
    <property type="entry name" value="AAA"/>
    <property type="match status" value="1"/>
</dbReference>
<dbReference type="RefSeq" id="WP_334314701.1">
    <property type="nucleotide sequence ID" value="NZ_CP065938.1"/>
</dbReference>
<dbReference type="InterPro" id="IPR025943">
    <property type="entry name" value="Sigma_54_int_dom_ATP-bd_2"/>
</dbReference>
<evidence type="ECO:0000256" key="2">
    <source>
        <dbReference type="ARBA" id="ARBA00022840"/>
    </source>
</evidence>
<feature type="domain" description="Sigma-54 factor interaction" evidence="3">
    <location>
        <begin position="664"/>
        <end position="882"/>
    </location>
</feature>
<dbReference type="SUPFAM" id="SSF52540">
    <property type="entry name" value="P-loop containing nucleoside triphosphate hydrolases"/>
    <property type="match status" value="1"/>
</dbReference>
<evidence type="ECO:0000259" key="3">
    <source>
        <dbReference type="PROSITE" id="PS50045"/>
    </source>
</evidence>
<dbReference type="InterPro" id="IPR002078">
    <property type="entry name" value="Sigma_54_int"/>
</dbReference>
<name>A0ABY5XZ18_9BACT</name>
<evidence type="ECO:0000256" key="1">
    <source>
        <dbReference type="ARBA" id="ARBA00022741"/>
    </source>
</evidence>
<keyword evidence="2" id="KW-0067">ATP-binding</keyword>
<dbReference type="InterPro" id="IPR003593">
    <property type="entry name" value="AAA+_ATPase"/>
</dbReference>
<evidence type="ECO:0000313" key="5">
    <source>
        <dbReference type="Proteomes" id="UP001058120"/>
    </source>
</evidence>
<dbReference type="PANTHER" id="PTHR32071:SF119">
    <property type="entry name" value="SIGMA L-DEPENDENT TRANSCRIPTIONAL REGULATOR YPLP-RELATED"/>
    <property type="match status" value="1"/>
</dbReference>
<dbReference type="EMBL" id="CP065938">
    <property type="protein sequence ID" value="UWX05135.1"/>
    <property type="molecule type" value="Genomic_DNA"/>
</dbReference>
<organism evidence="4 5">
    <name type="scientific">Taurinivorans muris</name>
    <dbReference type="NCBI Taxonomy" id="2787751"/>
    <lineage>
        <taxon>Bacteria</taxon>
        <taxon>Pseudomonadati</taxon>
        <taxon>Thermodesulfobacteriota</taxon>
        <taxon>Desulfovibrionia</taxon>
        <taxon>Desulfovibrionales</taxon>
        <taxon>Desulfovibrionaceae</taxon>
        <taxon>Taurinivorans</taxon>
    </lineage>
</organism>
<dbReference type="Pfam" id="PF00158">
    <property type="entry name" value="Sigma54_activat"/>
    <property type="match status" value="1"/>
</dbReference>
<dbReference type="PANTHER" id="PTHR32071">
    <property type="entry name" value="TRANSCRIPTIONAL REGULATORY PROTEIN"/>
    <property type="match status" value="1"/>
</dbReference>
<sequence>MAELKKINESIVELFKNCSEFSRNETRDAEVLIEKYMELINARTPELFLKQFNSPVQREYSEFDVLILSIHEIMAKELEEIEKLLVRVENAVSSFQDIGYSLLQEIMERLYAFGIVLSVCNIGEKLKILDMLYRIFGIILYFRITQHACLIRFAKILLSHCGQIRKSYILFLEILLHLIENFDFRNIAAVDSYLLKLNGIEAETQEELSFLLLLKGLLNYYRGKMNILIDIYEQYVLLSPHSYVYLNEYFCLKVSLGAMTLSDFSFSYGIIQSFRIAAKYKERNHVAIRWLSHLAFLVLHKRNFVIARQCIQETEKLVKNVFANVPASFIRRAKAYYWYLQEDYKKAVQILNEDSERSFVDGKFIAPMTDPRVMEMMYDLQIAKGFDLGNYNVKNLIDYYLADISCVTRGIAYYWLALLAKEEKEKKNNLEKAFEQICQTGCIRLIEQIGFALLSCLSDNEKIPVREKIEYWQLKKNSYASSADNAPFYSTYNCLNMLLASKNNAQNYFNIQHFLLILQKELGAQRVAFFEVDEQKELCLGTINISSIEIEKFSLSVIKNKVMEYLTSKTSSPEYYLVSDCIGIFCFSKNKCSTYVLYLENDLKDGIFLSFNDIEKKAFSWFLYCYIRSNVSRFQQNSIASSYHSVFKYKTELEPFWGDDMVLVLERVRNIAYTDISILITGETGVGKEQLAVYIHKNSRADMPFICVHLASIPLELFESELFGHEKGSFTGALQQKKGVFELAHNGTLFLDEIADVPMQMQIKLLRVLQNKKFNRVGGNEPIFSDFRLIVATNKDLWKEVTRGNFREDLYYRISMVTILIPPLRERKKDFPLLVQHIHSWYCTKYNKEIGRINKTDYQKLYEYDWKGNIRELCSVLEKYVVLGEIEFHKEGTERDIDCDAAPGLPKKSVSPFAGDKLVSLEELEKQYIAHVLEKTNGKIYGNGGALEILKMKKSTFYNRLEQYGIRLKNTAVQ</sequence>
<proteinExistence type="predicted"/>
<dbReference type="Proteomes" id="UP001058120">
    <property type="component" value="Chromosome"/>
</dbReference>
<accession>A0ABY5XZ18</accession>
<dbReference type="Gene3D" id="1.10.8.60">
    <property type="match status" value="1"/>
</dbReference>
<keyword evidence="5" id="KW-1185">Reference proteome</keyword>
<dbReference type="Pfam" id="PF25601">
    <property type="entry name" value="AAA_lid_14"/>
    <property type="match status" value="1"/>
</dbReference>
<dbReference type="PROSITE" id="PS00675">
    <property type="entry name" value="SIGMA54_INTERACT_1"/>
    <property type="match status" value="1"/>
</dbReference>
<protein>
    <submittedName>
        <fullName evidence="4">Sigma-54-dependent Fis family transcriptional regulator</fullName>
    </submittedName>
</protein>
<dbReference type="InterPro" id="IPR058031">
    <property type="entry name" value="AAA_lid_NorR"/>
</dbReference>
<dbReference type="InterPro" id="IPR025662">
    <property type="entry name" value="Sigma_54_int_dom_ATP-bd_1"/>
</dbReference>
<keyword evidence="1" id="KW-0547">Nucleotide-binding</keyword>